<keyword evidence="7 12" id="KW-0378">Hydrolase</keyword>
<reference evidence="14" key="1">
    <citation type="journal article" date="2020" name="mSystems">
        <title>Genome- and Community-Level Interaction Insights into Carbon Utilization and Element Cycling Functions of Hydrothermarchaeota in Hydrothermal Sediment.</title>
        <authorList>
            <person name="Zhou Z."/>
            <person name="Liu Y."/>
            <person name="Xu W."/>
            <person name="Pan J."/>
            <person name="Luo Z.H."/>
            <person name="Li M."/>
        </authorList>
    </citation>
    <scope>NUCLEOTIDE SEQUENCE [LARGE SCALE GENOMIC DNA]</scope>
    <source>
        <strain evidence="14">SpSt-508</strain>
    </source>
</reference>
<dbReference type="GO" id="GO:0000049">
    <property type="term" value="F:tRNA binding"/>
    <property type="evidence" value="ECO:0007669"/>
    <property type="project" value="UniProtKB-UniRule"/>
</dbReference>
<protein>
    <recommendedName>
        <fullName evidence="12">Energy-dependent translational throttle protein EttA</fullName>
        <ecNumber evidence="12">3.6.1.-</ecNumber>
    </recommendedName>
    <alternativeName>
        <fullName evidence="12">Translational regulatory factor EttA</fullName>
    </alternativeName>
</protein>
<dbReference type="InterPro" id="IPR017871">
    <property type="entry name" value="ABC_transporter-like_CS"/>
</dbReference>
<dbReference type="CDD" id="cd03221">
    <property type="entry name" value="ABCF_EF-3"/>
    <property type="match status" value="2"/>
</dbReference>
<comment type="function">
    <text evidence="12">A translation factor that gates the progression of the 70S ribosomal initiation complex (IC, containing tRNA(fMet) in the P-site) into the translation elongation cycle by using a mechanism sensitive to the ATP/ADP ratio. Binds to the 70S ribosome E-site where it modulates the state of the translating ribosome during subunit translocation. ATP hydrolysis probably frees it from the ribosome, which can enter the elongation phase.</text>
</comment>
<dbReference type="NCBIfam" id="NF008775">
    <property type="entry name" value="PRK11819.1"/>
    <property type="match status" value="1"/>
</dbReference>
<organism evidence="14">
    <name type="scientific">Schlesneria paludicola</name>
    <dbReference type="NCBI Taxonomy" id="360056"/>
    <lineage>
        <taxon>Bacteria</taxon>
        <taxon>Pseudomonadati</taxon>
        <taxon>Planctomycetota</taxon>
        <taxon>Planctomycetia</taxon>
        <taxon>Planctomycetales</taxon>
        <taxon>Planctomycetaceae</taxon>
        <taxon>Schlesneria</taxon>
    </lineage>
</organism>
<dbReference type="PANTHER" id="PTHR43858">
    <property type="entry name" value="ENERGY-DEPENDENT TRANSLATIONAL THROTTLE PROTEIN ETTA"/>
    <property type="match status" value="1"/>
</dbReference>
<dbReference type="AlphaFoldDB" id="A0A7C4LMS2"/>
<keyword evidence="9 12" id="KW-0810">Translation regulation</keyword>
<dbReference type="FunFam" id="3.40.50.300:FF:000011">
    <property type="entry name" value="Putative ABC transporter ATP-binding component"/>
    <property type="match status" value="1"/>
</dbReference>
<dbReference type="PROSITE" id="PS50893">
    <property type="entry name" value="ABC_TRANSPORTER_2"/>
    <property type="match status" value="2"/>
</dbReference>
<dbReference type="PANTHER" id="PTHR43858:SF1">
    <property type="entry name" value="ABC TRANSPORTER-RELATED PROTEIN"/>
    <property type="match status" value="1"/>
</dbReference>
<accession>A0A7C4LMS2</accession>
<keyword evidence="5 12" id="KW-0677">Repeat</keyword>
<dbReference type="Gene3D" id="3.40.50.300">
    <property type="entry name" value="P-loop containing nucleotide triphosphate hydrolases"/>
    <property type="match status" value="2"/>
</dbReference>
<comment type="domain">
    <text evidence="12">The arm domain is inserted in the first ABC transporter domain. Probably contacts ribosomal protein L1.</text>
</comment>
<dbReference type="EC" id="3.6.1.-" evidence="12"/>
<dbReference type="Pfam" id="PF12848">
    <property type="entry name" value="ABC_tran_Xtn"/>
    <property type="match status" value="1"/>
</dbReference>
<feature type="domain" description="ABC transporter" evidence="13">
    <location>
        <begin position="7"/>
        <end position="261"/>
    </location>
</feature>
<comment type="domain">
    <text evidence="12">The P-site tRNA interaction motif (PtIM domain) probably interacts with the P-site tRNA(fMet) as well as the 23S rRNA.</text>
</comment>
<evidence type="ECO:0000256" key="5">
    <source>
        <dbReference type="ARBA" id="ARBA00022737"/>
    </source>
</evidence>
<dbReference type="SMART" id="SM00382">
    <property type="entry name" value="AAA"/>
    <property type="match status" value="2"/>
</dbReference>
<dbReference type="Pfam" id="PF00005">
    <property type="entry name" value="ABC_tran"/>
    <property type="match status" value="2"/>
</dbReference>
<dbReference type="GO" id="GO:0005524">
    <property type="term" value="F:ATP binding"/>
    <property type="evidence" value="ECO:0007669"/>
    <property type="project" value="UniProtKB-UniRule"/>
</dbReference>
<comment type="caution">
    <text evidence="12">Lacks conserved residue(s) required for the propagation of feature annotation.</text>
</comment>
<dbReference type="GO" id="GO:0019843">
    <property type="term" value="F:rRNA binding"/>
    <property type="evidence" value="ECO:0007669"/>
    <property type="project" value="UniProtKB-UniRule"/>
</dbReference>
<feature type="binding site" evidence="12">
    <location>
        <begin position="358"/>
        <end position="365"/>
    </location>
    <ligand>
        <name>ATP</name>
        <dbReference type="ChEBI" id="CHEBI:30616"/>
        <label>2</label>
    </ligand>
</feature>
<feature type="region of interest" description="PtIM" evidence="12">
    <location>
        <begin position="244"/>
        <end position="324"/>
    </location>
</feature>
<sequence length="558" mass="63153">MPEQYIFQMQDLRKFHDKKEVLKGIWLAFYPGAKIGVLGPNGAGKSTLLRIMAGEDTDFMGMAQLTPGFTRAYLPQEPRLNPRNTVLDELNEAVAPQRALLARYDEINNLLAAGPDADELDRLIEEQGKIQEQIDAQNLWELDRELEIAADAMRLPPLEAPIEPLSGGERRRVALCKILLQHPDLLLLDEPTNHLDAESVAWLERHLHDYSGTIVAVTHDRYFLDNTCEWILELDQGRGIPWKGNYSSWLEQKQERLRKEEKAASARQKTIERELEWVRSSPKARQAKSKARLQAYEKLVAEEQETRDESIELKIPPGPRLGDTVVVFDQVSKAFGDNLLYENLSFRLPPAGIVGIIGPNGAGKTTLFRLIVGEERPDSGRVIVGETVKIAYVEQNRESLDGEKTVYENISGGQDNLKYGNVLINARAYCGKFNFRGPEQQKPVKFLSGGERNRLLLAKTLTVGGNLLLLDEPTNDLDVDTLRALEEGLLNFSGCAVIISHDRWFLDRVATHILAFEGDSQVYWHEGNYQSYEALRKQRLGVEADQPHRLKYKKLVKN</sequence>
<comment type="catalytic activity">
    <reaction evidence="12">
        <text>ATP + H2O = ADP + phosphate + H(+)</text>
        <dbReference type="Rhea" id="RHEA:13065"/>
        <dbReference type="ChEBI" id="CHEBI:15377"/>
        <dbReference type="ChEBI" id="CHEBI:15378"/>
        <dbReference type="ChEBI" id="CHEBI:30616"/>
        <dbReference type="ChEBI" id="CHEBI:43474"/>
        <dbReference type="ChEBI" id="CHEBI:456216"/>
    </reaction>
</comment>
<name>A0A7C4LMS2_9PLAN</name>
<evidence type="ECO:0000256" key="4">
    <source>
        <dbReference type="ARBA" id="ARBA00022730"/>
    </source>
</evidence>
<gene>
    <name evidence="12 14" type="primary">ettA</name>
    <name evidence="14" type="ORF">ENS64_15930</name>
</gene>
<comment type="subunit">
    <text evidence="12">Monomer. Probably contacts ribosomal proteins L1, L5, L33 and S7, the 16S and 23S rRNA and the P-site containing tRNA(fMet).</text>
</comment>
<comment type="subcellular location">
    <subcellularLocation>
        <location evidence="12">Cytoplasm</location>
    </subcellularLocation>
    <text evidence="12">Associates with ribosomes and polysomes.</text>
</comment>
<dbReference type="PROSITE" id="PS00211">
    <property type="entry name" value="ABC_TRANSPORTER_1"/>
    <property type="match status" value="2"/>
</dbReference>
<evidence type="ECO:0000256" key="2">
    <source>
        <dbReference type="ARBA" id="ARBA00022490"/>
    </source>
</evidence>
<dbReference type="GO" id="GO:0016887">
    <property type="term" value="F:ATP hydrolysis activity"/>
    <property type="evidence" value="ECO:0007669"/>
    <property type="project" value="UniProtKB-UniRule"/>
</dbReference>
<dbReference type="GO" id="GO:0005737">
    <property type="term" value="C:cytoplasm"/>
    <property type="evidence" value="ECO:0007669"/>
    <property type="project" value="UniProtKB-SubCell"/>
</dbReference>
<evidence type="ECO:0000256" key="6">
    <source>
        <dbReference type="ARBA" id="ARBA00022741"/>
    </source>
</evidence>
<dbReference type="GO" id="GO:0045900">
    <property type="term" value="P:negative regulation of translational elongation"/>
    <property type="evidence" value="ECO:0007669"/>
    <property type="project" value="UniProtKB-UniRule"/>
</dbReference>
<comment type="caution">
    <text evidence="14">The sequence shown here is derived from an EMBL/GenBank/DDBJ whole genome shotgun (WGS) entry which is preliminary data.</text>
</comment>
<evidence type="ECO:0000256" key="12">
    <source>
        <dbReference type="HAMAP-Rule" id="MF_00847"/>
    </source>
</evidence>
<dbReference type="EMBL" id="DSVQ01000018">
    <property type="protein sequence ID" value="HGT40733.1"/>
    <property type="molecule type" value="Genomic_DNA"/>
</dbReference>
<keyword evidence="11 12" id="KW-0648">Protein biosynthesis</keyword>
<keyword evidence="3 12" id="KW-0820">tRNA-binding</keyword>
<comment type="similarity">
    <text evidence="1 12">Belongs to the ABC transporter superfamily. ABCF family. Translational throttle EttA subfamily.</text>
</comment>
<evidence type="ECO:0000256" key="7">
    <source>
        <dbReference type="ARBA" id="ARBA00022801"/>
    </source>
</evidence>
<dbReference type="GO" id="GO:0006412">
    <property type="term" value="P:translation"/>
    <property type="evidence" value="ECO:0007669"/>
    <property type="project" value="UniProtKB-KW"/>
</dbReference>
<feature type="binding site" evidence="12">
    <location>
        <begin position="39"/>
        <end position="46"/>
    </location>
    <ligand>
        <name>ATP</name>
        <dbReference type="ChEBI" id="CHEBI:30616"/>
        <label>1</label>
    </ligand>
</feature>
<keyword evidence="6 12" id="KW-0547">Nucleotide-binding</keyword>
<dbReference type="NCBIfam" id="TIGR03719">
    <property type="entry name" value="ABC_ABC_ChvD"/>
    <property type="match status" value="1"/>
</dbReference>
<dbReference type="GO" id="GO:0043022">
    <property type="term" value="F:ribosome binding"/>
    <property type="evidence" value="ECO:0007669"/>
    <property type="project" value="UniProtKB-UniRule"/>
</dbReference>
<dbReference type="InterPro" id="IPR003593">
    <property type="entry name" value="AAA+_ATPase"/>
</dbReference>
<proteinExistence type="inferred from homology"/>
<dbReference type="InterPro" id="IPR003439">
    <property type="entry name" value="ABC_transporter-like_ATP-bd"/>
</dbReference>
<evidence type="ECO:0000256" key="1">
    <source>
        <dbReference type="ARBA" id="ARBA00005868"/>
    </source>
</evidence>
<dbReference type="InterPro" id="IPR027417">
    <property type="entry name" value="P-loop_NTPase"/>
</dbReference>
<evidence type="ECO:0000313" key="14">
    <source>
        <dbReference type="EMBL" id="HGT40733.1"/>
    </source>
</evidence>
<dbReference type="HAMAP" id="MF_00847">
    <property type="entry name" value="EttA"/>
    <property type="match status" value="1"/>
</dbReference>
<dbReference type="InterPro" id="IPR032781">
    <property type="entry name" value="ABC_tran_Xtn"/>
</dbReference>
<evidence type="ECO:0000256" key="11">
    <source>
        <dbReference type="ARBA" id="ARBA00022917"/>
    </source>
</evidence>
<evidence type="ECO:0000256" key="8">
    <source>
        <dbReference type="ARBA" id="ARBA00022840"/>
    </source>
</evidence>
<keyword evidence="10 12" id="KW-0694">RNA-binding</keyword>
<dbReference type="SUPFAM" id="SSF52540">
    <property type="entry name" value="P-loop containing nucleoside triphosphate hydrolases"/>
    <property type="match status" value="2"/>
</dbReference>
<evidence type="ECO:0000259" key="13">
    <source>
        <dbReference type="PROSITE" id="PS50893"/>
    </source>
</evidence>
<keyword evidence="4 12" id="KW-0699">rRNA-binding</keyword>
<dbReference type="FunFam" id="3.40.50.300:FF:000183">
    <property type="entry name" value="ABC transporter ATP-binding protein yjjK"/>
    <property type="match status" value="1"/>
</dbReference>
<keyword evidence="2 12" id="KW-0963">Cytoplasm</keyword>
<evidence type="ECO:0000256" key="3">
    <source>
        <dbReference type="ARBA" id="ARBA00022555"/>
    </source>
</evidence>
<evidence type="ECO:0000256" key="9">
    <source>
        <dbReference type="ARBA" id="ARBA00022845"/>
    </source>
</evidence>
<evidence type="ECO:0000256" key="10">
    <source>
        <dbReference type="ARBA" id="ARBA00022884"/>
    </source>
</evidence>
<keyword evidence="8 12" id="KW-0067">ATP-binding</keyword>
<feature type="domain" description="ABC transporter" evidence="13">
    <location>
        <begin position="326"/>
        <end position="544"/>
    </location>
</feature>
<dbReference type="InterPro" id="IPR022374">
    <property type="entry name" value="EttA"/>
</dbReference>